<keyword evidence="1" id="KW-0732">Signal</keyword>
<dbReference type="RefSeq" id="WP_111612311.1">
    <property type="nucleotide sequence ID" value="NZ_QLLK01000008.1"/>
</dbReference>
<dbReference type="InterPro" id="IPR036249">
    <property type="entry name" value="Thioredoxin-like_sf"/>
</dbReference>
<dbReference type="CDD" id="cd02966">
    <property type="entry name" value="TlpA_like_family"/>
    <property type="match status" value="1"/>
</dbReference>
<dbReference type="EMBL" id="QLLK01000008">
    <property type="protein sequence ID" value="RAI88062.1"/>
    <property type="molecule type" value="Genomic_DNA"/>
</dbReference>
<feature type="domain" description="Thioredoxin" evidence="2">
    <location>
        <begin position="51"/>
        <end position="195"/>
    </location>
</feature>
<sequence>MKKHILICLMGLLCLPISTTTAQVADSPTPGQDLVYYAGVHRGGETRSDTLSIGDQIPKGIEFSEVLKFDSDKLRLDDYRGKYLILEFWAPTCTASIASLPRMANLSQEFRDQIAIIPMTIFEEERVSEVFAGYESLVGVDLPLVLHAGKMRELFPHSTIPHFVIVDPEGRVIAITGLEDLTSSNLEKMLTGDASVFRYKEDRKILLGRYDKLISESPQVPSKNIWFQSALTGYIPDVSGSIIQAYEDLSHIRIVNMPLIRHYQLAFSEKDLVDYYGRNRIQTNGFEAEEIFTKKTGMDYLDWKEQGNHVFGYELIAPPSQNPYALMREDLSRYFPHINATVKKELRKVYAIIQQEGASYPKAQEVESSYQAGAFGLSMQNYPLQGFVYHLNVYFYQRSEFPIVNLTGIDYPIDLELEAQLSSISSLKQALRQVGLDLVEKEVEINVLVLEKIGEAKLLAL</sequence>
<evidence type="ECO:0000259" key="2">
    <source>
        <dbReference type="PROSITE" id="PS51352"/>
    </source>
</evidence>
<gene>
    <name evidence="3" type="ORF">LV83_02980</name>
</gene>
<keyword evidence="3" id="KW-0413">Isomerase</keyword>
<name>A0A327PAK0_9BACT</name>
<dbReference type="PANTHER" id="PTHR42852">
    <property type="entry name" value="THIOL:DISULFIDE INTERCHANGE PROTEIN DSBE"/>
    <property type="match status" value="1"/>
</dbReference>
<comment type="caution">
    <text evidence="3">The sequence shown here is derived from an EMBL/GenBank/DDBJ whole genome shotgun (WGS) entry which is preliminary data.</text>
</comment>
<dbReference type="Proteomes" id="UP000249610">
    <property type="component" value="Unassembled WGS sequence"/>
</dbReference>
<proteinExistence type="predicted"/>
<protein>
    <submittedName>
        <fullName evidence="3">Thiol-disulfide isomerase/thioredoxin</fullName>
    </submittedName>
</protein>
<accession>A0A327PAK0</accession>
<dbReference type="InterPro" id="IPR013766">
    <property type="entry name" value="Thioredoxin_domain"/>
</dbReference>
<evidence type="ECO:0000313" key="4">
    <source>
        <dbReference type="Proteomes" id="UP000249610"/>
    </source>
</evidence>
<dbReference type="GO" id="GO:0016853">
    <property type="term" value="F:isomerase activity"/>
    <property type="evidence" value="ECO:0007669"/>
    <property type="project" value="UniProtKB-KW"/>
</dbReference>
<organism evidence="3 4">
    <name type="scientific">Algoriphagus yeomjeoni</name>
    <dbReference type="NCBI Taxonomy" id="291403"/>
    <lineage>
        <taxon>Bacteria</taxon>
        <taxon>Pseudomonadati</taxon>
        <taxon>Bacteroidota</taxon>
        <taxon>Cytophagia</taxon>
        <taxon>Cytophagales</taxon>
        <taxon>Cyclobacteriaceae</taxon>
        <taxon>Algoriphagus</taxon>
    </lineage>
</organism>
<dbReference type="AlphaFoldDB" id="A0A327PAK0"/>
<dbReference type="InterPro" id="IPR050553">
    <property type="entry name" value="Thioredoxin_ResA/DsbE_sf"/>
</dbReference>
<evidence type="ECO:0000313" key="3">
    <source>
        <dbReference type="EMBL" id="RAI88062.1"/>
    </source>
</evidence>
<keyword evidence="4" id="KW-1185">Reference proteome</keyword>
<feature type="signal peptide" evidence="1">
    <location>
        <begin position="1"/>
        <end position="24"/>
    </location>
</feature>
<reference evidence="3 4" key="1">
    <citation type="submission" date="2018-06" db="EMBL/GenBank/DDBJ databases">
        <title>Genomic Encyclopedia of Archaeal and Bacterial Type Strains, Phase II (KMG-II): from individual species to whole genera.</title>
        <authorList>
            <person name="Goeker M."/>
        </authorList>
    </citation>
    <scope>NUCLEOTIDE SEQUENCE [LARGE SCALE GENOMIC DNA]</scope>
    <source>
        <strain evidence="3 4">DSM 23446</strain>
    </source>
</reference>
<feature type="chain" id="PRO_5016282015" evidence="1">
    <location>
        <begin position="25"/>
        <end position="461"/>
    </location>
</feature>
<dbReference type="PROSITE" id="PS51352">
    <property type="entry name" value="THIOREDOXIN_2"/>
    <property type="match status" value="1"/>
</dbReference>
<dbReference type="PANTHER" id="PTHR42852:SF13">
    <property type="entry name" value="PROTEIN DIPZ"/>
    <property type="match status" value="1"/>
</dbReference>
<dbReference type="SUPFAM" id="SSF52833">
    <property type="entry name" value="Thioredoxin-like"/>
    <property type="match status" value="1"/>
</dbReference>
<dbReference type="OrthoDB" id="1118217at2"/>
<evidence type="ECO:0000256" key="1">
    <source>
        <dbReference type="SAM" id="SignalP"/>
    </source>
</evidence>
<dbReference type="Gene3D" id="3.40.30.10">
    <property type="entry name" value="Glutaredoxin"/>
    <property type="match status" value="1"/>
</dbReference>